<name>A0A8S5MUY4_9CAUD</name>
<reference evidence="2" key="1">
    <citation type="journal article" date="2021" name="Proc. Natl. Acad. Sci. U.S.A.">
        <title>A Catalog of Tens of Thousands of Viruses from Human Metagenomes Reveals Hidden Associations with Chronic Diseases.</title>
        <authorList>
            <person name="Tisza M.J."/>
            <person name="Buck C.B."/>
        </authorList>
    </citation>
    <scope>NUCLEOTIDE SEQUENCE</scope>
    <source>
        <strain evidence="2">CtGdK3</strain>
    </source>
</reference>
<dbReference type="EMBL" id="BK014990">
    <property type="protein sequence ID" value="DAD85898.1"/>
    <property type="molecule type" value="Genomic_DNA"/>
</dbReference>
<feature type="region of interest" description="Disordered" evidence="1">
    <location>
        <begin position="16"/>
        <end position="46"/>
    </location>
</feature>
<evidence type="ECO:0000313" key="2">
    <source>
        <dbReference type="EMBL" id="DAD85898.1"/>
    </source>
</evidence>
<sequence length="46" mass="5199">MKAFYPLVAFGPARPAEYRRRDPRRTPLPEPEQYAGGTSLFGRDCG</sequence>
<evidence type="ECO:0000256" key="1">
    <source>
        <dbReference type="SAM" id="MobiDB-lite"/>
    </source>
</evidence>
<accession>A0A8S5MUY4</accession>
<proteinExistence type="predicted"/>
<feature type="compositionally biased region" description="Basic and acidic residues" evidence="1">
    <location>
        <begin position="16"/>
        <end position="27"/>
    </location>
</feature>
<organism evidence="2">
    <name type="scientific">Siphoviridae sp. ctGdK3</name>
    <dbReference type="NCBI Taxonomy" id="2826222"/>
    <lineage>
        <taxon>Viruses</taxon>
        <taxon>Duplodnaviria</taxon>
        <taxon>Heunggongvirae</taxon>
        <taxon>Uroviricota</taxon>
        <taxon>Caudoviricetes</taxon>
    </lineage>
</organism>
<protein>
    <submittedName>
        <fullName evidence="2">Uncharacterized protein</fullName>
    </submittedName>
</protein>